<dbReference type="Pfam" id="PF00067">
    <property type="entry name" value="p450"/>
    <property type="match status" value="1"/>
</dbReference>
<evidence type="ECO:0008006" key="10">
    <source>
        <dbReference type="Google" id="ProtNLM"/>
    </source>
</evidence>
<organism evidence="8 9">
    <name type="scientific">Kingdonia uniflora</name>
    <dbReference type="NCBI Taxonomy" id="39325"/>
    <lineage>
        <taxon>Eukaryota</taxon>
        <taxon>Viridiplantae</taxon>
        <taxon>Streptophyta</taxon>
        <taxon>Embryophyta</taxon>
        <taxon>Tracheophyta</taxon>
        <taxon>Spermatophyta</taxon>
        <taxon>Magnoliopsida</taxon>
        <taxon>Ranunculales</taxon>
        <taxon>Circaeasteraceae</taxon>
        <taxon>Kingdonia</taxon>
    </lineage>
</organism>
<keyword evidence="5 6" id="KW-0349">Heme</keyword>
<dbReference type="PROSITE" id="PS00086">
    <property type="entry name" value="CYTOCHROME_P450"/>
    <property type="match status" value="1"/>
</dbReference>
<evidence type="ECO:0000313" key="9">
    <source>
        <dbReference type="Proteomes" id="UP000541444"/>
    </source>
</evidence>
<dbReference type="InterPro" id="IPR017972">
    <property type="entry name" value="Cyt_P450_CS"/>
</dbReference>
<gene>
    <name evidence="8" type="ORF">GIB67_006094</name>
</gene>
<dbReference type="OrthoDB" id="2789670at2759"/>
<keyword evidence="2 5" id="KW-0479">Metal-binding</keyword>
<dbReference type="PRINTS" id="PR00385">
    <property type="entry name" value="P450"/>
</dbReference>
<sequence>MEFSTVLSWFTFVCTSLLILFSIVREKFNSSLSKLPPGPVPLPIFGSLFKLGKKPHESLANLAKTHGPLMSLKLGTVTTIVVTSSSMAKLVLQKHDQSFAGRSIPNSIQTRQNHHELSMVWLHPNSQWRIFRKICNSEIFHSSRLDANQDIRHKKVRELMEHVNEKCVSGGAVSIGEAAFVTVLNFLSNTMFSVDLAHLDSASSQEFKAIVCGILEEAGRPNIADFFPVLRHIDPQRVRHRVTNYFAKLDEIFDRIIDKRLQSKETQTTPDVLDKLLEYSQENNPEIRRPHINALLKDIFIAGTDTTSSTLEWALTELIRNQEIMEKARLEIQQIIEKAKPVEEQDIAQLPYLQAIVKETLRLHPPVPLLLHRAETEVELCGFTVPKHTQVLVNAWAIGRDPNIWEQSTTFMPERFMESDIEFRGQDFEFIPFGAGRRICPGLPLAHRMVHLMLASLIRSYEWKLSKGMKPENLDMDDKFGITLHKAEPLRAFLTKI</sequence>
<dbReference type="Gene3D" id="1.10.630.10">
    <property type="entry name" value="Cytochrome P450"/>
    <property type="match status" value="1"/>
</dbReference>
<keyword evidence="7" id="KW-0812">Transmembrane</keyword>
<dbReference type="FunFam" id="1.10.630.10:FF:000007">
    <property type="entry name" value="Cytochrome P450 76C4"/>
    <property type="match status" value="1"/>
</dbReference>
<name>A0A7J7LPY8_9MAGN</name>
<dbReference type="EMBL" id="JACGCM010002114">
    <property type="protein sequence ID" value="KAF6144602.1"/>
    <property type="molecule type" value="Genomic_DNA"/>
</dbReference>
<dbReference type="GO" id="GO:0004497">
    <property type="term" value="F:monooxygenase activity"/>
    <property type="evidence" value="ECO:0007669"/>
    <property type="project" value="UniProtKB-KW"/>
</dbReference>
<reference evidence="8 9" key="1">
    <citation type="journal article" date="2020" name="IScience">
        <title>Genome Sequencing of the Endangered Kingdonia uniflora (Circaeasteraceae, Ranunculales) Reveals Potential Mechanisms of Evolutionary Specialization.</title>
        <authorList>
            <person name="Sun Y."/>
            <person name="Deng T."/>
            <person name="Zhang A."/>
            <person name="Moore M.J."/>
            <person name="Landis J.B."/>
            <person name="Lin N."/>
            <person name="Zhang H."/>
            <person name="Zhang X."/>
            <person name="Huang J."/>
            <person name="Zhang X."/>
            <person name="Sun H."/>
            <person name="Wang H."/>
        </authorList>
    </citation>
    <scope>NUCLEOTIDE SEQUENCE [LARGE SCALE GENOMIC DNA]</scope>
    <source>
        <strain evidence="8">TB1705</strain>
        <tissue evidence="8">Leaf</tissue>
    </source>
</reference>
<comment type="similarity">
    <text evidence="1 6">Belongs to the cytochrome P450 family.</text>
</comment>
<evidence type="ECO:0000256" key="7">
    <source>
        <dbReference type="SAM" id="Phobius"/>
    </source>
</evidence>
<dbReference type="GO" id="GO:0005506">
    <property type="term" value="F:iron ion binding"/>
    <property type="evidence" value="ECO:0007669"/>
    <property type="project" value="InterPro"/>
</dbReference>
<evidence type="ECO:0000256" key="1">
    <source>
        <dbReference type="ARBA" id="ARBA00010617"/>
    </source>
</evidence>
<evidence type="ECO:0000256" key="5">
    <source>
        <dbReference type="PIRSR" id="PIRSR602401-1"/>
    </source>
</evidence>
<dbReference type="InterPro" id="IPR001128">
    <property type="entry name" value="Cyt_P450"/>
</dbReference>
<dbReference type="PRINTS" id="PR00463">
    <property type="entry name" value="EP450I"/>
</dbReference>
<keyword evidence="3 6" id="KW-0560">Oxidoreductase</keyword>
<dbReference type="InterPro" id="IPR036396">
    <property type="entry name" value="Cyt_P450_sf"/>
</dbReference>
<keyword evidence="7" id="KW-0472">Membrane</keyword>
<evidence type="ECO:0000256" key="6">
    <source>
        <dbReference type="RuleBase" id="RU000461"/>
    </source>
</evidence>
<keyword evidence="6" id="KW-0503">Monooxygenase</keyword>
<evidence type="ECO:0000256" key="4">
    <source>
        <dbReference type="ARBA" id="ARBA00023004"/>
    </source>
</evidence>
<comment type="caution">
    <text evidence="8">The sequence shown here is derived from an EMBL/GenBank/DDBJ whole genome shotgun (WGS) entry which is preliminary data.</text>
</comment>
<comment type="cofactor">
    <cofactor evidence="5">
        <name>heme</name>
        <dbReference type="ChEBI" id="CHEBI:30413"/>
    </cofactor>
</comment>
<dbReference type="CDD" id="cd11073">
    <property type="entry name" value="CYP76-like"/>
    <property type="match status" value="1"/>
</dbReference>
<keyword evidence="9" id="KW-1185">Reference proteome</keyword>
<evidence type="ECO:0000256" key="2">
    <source>
        <dbReference type="ARBA" id="ARBA00022723"/>
    </source>
</evidence>
<dbReference type="PANTHER" id="PTHR47950:SF4">
    <property type="entry name" value="GERANIOL 8-HYDROXYLASE-LIKE"/>
    <property type="match status" value="1"/>
</dbReference>
<dbReference type="PANTHER" id="PTHR47950">
    <property type="entry name" value="CYTOCHROME P450, FAMILY 76, SUBFAMILY C, POLYPEPTIDE 5-RELATED"/>
    <property type="match status" value="1"/>
</dbReference>
<evidence type="ECO:0000256" key="3">
    <source>
        <dbReference type="ARBA" id="ARBA00023002"/>
    </source>
</evidence>
<feature type="transmembrane region" description="Helical" evidence="7">
    <location>
        <begin position="6"/>
        <end position="24"/>
    </location>
</feature>
<proteinExistence type="inferred from homology"/>
<dbReference type="Proteomes" id="UP000541444">
    <property type="component" value="Unassembled WGS sequence"/>
</dbReference>
<dbReference type="GO" id="GO:0044550">
    <property type="term" value="P:secondary metabolite biosynthetic process"/>
    <property type="evidence" value="ECO:0007669"/>
    <property type="project" value="UniProtKB-ARBA"/>
</dbReference>
<dbReference type="InterPro" id="IPR002401">
    <property type="entry name" value="Cyt_P450_E_grp-I"/>
</dbReference>
<keyword evidence="7" id="KW-1133">Transmembrane helix</keyword>
<evidence type="ECO:0000313" key="8">
    <source>
        <dbReference type="EMBL" id="KAF6144602.1"/>
    </source>
</evidence>
<dbReference type="GO" id="GO:0020037">
    <property type="term" value="F:heme binding"/>
    <property type="evidence" value="ECO:0007669"/>
    <property type="project" value="InterPro"/>
</dbReference>
<dbReference type="GO" id="GO:0016705">
    <property type="term" value="F:oxidoreductase activity, acting on paired donors, with incorporation or reduction of molecular oxygen"/>
    <property type="evidence" value="ECO:0007669"/>
    <property type="project" value="InterPro"/>
</dbReference>
<accession>A0A7J7LPY8</accession>
<keyword evidence="4 5" id="KW-0408">Iron</keyword>
<dbReference type="AlphaFoldDB" id="A0A7J7LPY8"/>
<dbReference type="SUPFAM" id="SSF48264">
    <property type="entry name" value="Cytochrome P450"/>
    <property type="match status" value="1"/>
</dbReference>
<protein>
    <recommendedName>
        <fullName evidence="10">Cytochrome P450</fullName>
    </recommendedName>
</protein>
<feature type="binding site" description="axial binding residue" evidence="5">
    <location>
        <position position="440"/>
    </location>
    <ligand>
        <name>heme</name>
        <dbReference type="ChEBI" id="CHEBI:30413"/>
    </ligand>
    <ligandPart>
        <name>Fe</name>
        <dbReference type="ChEBI" id="CHEBI:18248"/>
    </ligandPart>
</feature>